<reference evidence="5 6" key="1">
    <citation type="submission" date="2019-03" db="EMBL/GenBank/DDBJ databases">
        <title>Genomic Encyclopedia of Type Strains, Phase IV (KMG-IV): sequencing the most valuable type-strain genomes for metagenomic binning, comparative biology and taxonomic classification.</title>
        <authorList>
            <person name="Goeker M."/>
        </authorList>
    </citation>
    <scope>NUCLEOTIDE SEQUENCE [LARGE SCALE GENOMIC DNA]</scope>
    <source>
        <strain evidence="5 6">DSM 28697</strain>
    </source>
</reference>
<comment type="subunit">
    <text evidence="4">Interacts with translational regulator CsrA and flagellin(s).</text>
</comment>
<dbReference type="RefSeq" id="WP_133581438.1">
    <property type="nucleotide sequence ID" value="NZ_SNYJ01000015.1"/>
</dbReference>
<dbReference type="GO" id="GO:0044780">
    <property type="term" value="P:bacterial-type flagellum assembly"/>
    <property type="evidence" value="ECO:0007669"/>
    <property type="project" value="UniProtKB-UniRule"/>
</dbReference>
<dbReference type="Pfam" id="PF02623">
    <property type="entry name" value="FliW"/>
    <property type="match status" value="1"/>
</dbReference>
<dbReference type="GO" id="GO:0005737">
    <property type="term" value="C:cytoplasm"/>
    <property type="evidence" value="ECO:0007669"/>
    <property type="project" value="UniProtKB-SubCell"/>
</dbReference>
<accession>A0A4R6TW44</accession>
<keyword evidence="2 4" id="KW-1005">Bacterial flagellum biogenesis</keyword>
<organism evidence="5 6">
    <name type="scientific">Aureibacillus halotolerans</name>
    <dbReference type="NCBI Taxonomy" id="1508390"/>
    <lineage>
        <taxon>Bacteria</taxon>
        <taxon>Bacillati</taxon>
        <taxon>Bacillota</taxon>
        <taxon>Bacilli</taxon>
        <taxon>Bacillales</taxon>
        <taxon>Bacillaceae</taxon>
        <taxon>Aureibacillus</taxon>
    </lineage>
</organism>
<dbReference type="AlphaFoldDB" id="A0A4R6TW44"/>
<dbReference type="PANTHER" id="PTHR39190:SF1">
    <property type="entry name" value="FLAGELLAR ASSEMBLY FACTOR FLIW"/>
    <property type="match status" value="1"/>
</dbReference>
<keyword evidence="5" id="KW-0969">Cilium</keyword>
<dbReference type="InterPro" id="IPR024046">
    <property type="entry name" value="Flagellar_assmbl_FliW_dom_sf"/>
</dbReference>
<keyword evidence="5" id="KW-0282">Flagellum</keyword>
<dbReference type="Proteomes" id="UP000295632">
    <property type="component" value="Unassembled WGS sequence"/>
</dbReference>
<dbReference type="InterPro" id="IPR003775">
    <property type="entry name" value="Flagellar_assembly_factor_FliW"/>
</dbReference>
<protein>
    <recommendedName>
        <fullName evidence="4">Flagellar assembly factor FliW</fullName>
    </recommendedName>
</protein>
<keyword evidence="4" id="KW-0143">Chaperone</keyword>
<dbReference type="HAMAP" id="MF_01185">
    <property type="entry name" value="FliW"/>
    <property type="match status" value="1"/>
</dbReference>
<dbReference type="SUPFAM" id="SSF141457">
    <property type="entry name" value="BH3618-like"/>
    <property type="match status" value="1"/>
</dbReference>
<comment type="caution">
    <text evidence="5">The sequence shown here is derived from an EMBL/GenBank/DDBJ whole genome shotgun (WGS) entry which is preliminary data.</text>
</comment>
<sequence>MHIETKYHGAISVPEADHKRFPNGLPGFETEKMFVLLPFADNTPYYILQSVKTPELAFVLVNPFLFFETYQFTLDDHTKQAMDVKAREELAVYTVVTLKEPFEETTVNLKAPIVINQRTGKARQMILEDQVYTTRQLLVERNEEASECSS</sequence>
<evidence type="ECO:0000256" key="1">
    <source>
        <dbReference type="ARBA" id="ARBA00022490"/>
    </source>
</evidence>
<evidence type="ECO:0000256" key="2">
    <source>
        <dbReference type="ARBA" id="ARBA00022795"/>
    </source>
</evidence>
<comment type="subcellular location">
    <subcellularLocation>
        <location evidence="4">Cytoplasm</location>
    </subcellularLocation>
</comment>
<proteinExistence type="inferred from homology"/>
<dbReference type="Gene3D" id="2.30.290.10">
    <property type="entry name" value="BH3618-like"/>
    <property type="match status" value="1"/>
</dbReference>
<comment type="function">
    <text evidence="4">Acts as an anti-CsrA protein, binds CsrA and prevents it from repressing translation of its target genes, one of which is flagellin. Binds to flagellin and participates in the assembly of the flagellum.</text>
</comment>
<dbReference type="EMBL" id="SNYJ01000015">
    <property type="protein sequence ID" value="TDQ36932.1"/>
    <property type="molecule type" value="Genomic_DNA"/>
</dbReference>
<dbReference type="GO" id="GO:0006417">
    <property type="term" value="P:regulation of translation"/>
    <property type="evidence" value="ECO:0007669"/>
    <property type="project" value="UniProtKB-KW"/>
</dbReference>
<keyword evidence="6" id="KW-1185">Reference proteome</keyword>
<evidence type="ECO:0000313" key="5">
    <source>
        <dbReference type="EMBL" id="TDQ36932.1"/>
    </source>
</evidence>
<evidence type="ECO:0000256" key="3">
    <source>
        <dbReference type="ARBA" id="ARBA00022845"/>
    </source>
</evidence>
<evidence type="ECO:0000256" key="4">
    <source>
        <dbReference type="HAMAP-Rule" id="MF_01185"/>
    </source>
</evidence>
<evidence type="ECO:0000313" key="6">
    <source>
        <dbReference type="Proteomes" id="UP000295632"/>
    </source>
</evidence>
<dbReference type="OrthoDB" id="9801235at2"/>
<keyword evidence="5" id="KW-0966">Cell projection</keyword>
<gene>
    <name evidence="4" type="primary">fliW</name>
    <name evidence="5" type="ORF">EV213_11525</name>
</gene>
<keyword evidence="3 4" id="KW-0810">Translation regulation</keyword>
<comment type="similarity">
    <text evidence="4">Belongs to the FliW family.</text>
</comment>
<dbReference type="PANTHER" id="PTHR39190">
    <property type="entry name" value="FLAGELLAR ASSEMBLY FACTOR FLIW"/>
    <property type="match status" value="1"/>
</dbReference>
<dbReference type="NCBIfam" id="NF009793">
    <property type="entry name" value="PRK13285.1-1"/>
    <property type="match status" value="1"/>
</dbReference>
<keyword evidence="1 4" id="KW-0963">Cytoplasm</keyword>
<name>A0A4R6TW44_9BACI</name>